<evidence type="ECO:0000313" key="3">
    <source>
        <dbReference type="Proteomes" id="UP000297713"/>
    </source>
</evidence>
<keyword evidence="1" id="KW-1133">Transmembrane helix</keyword>
<keyword evidence="1" id="KW-0812">Transmembrane</keyword>
<dbReference type="Gene3D" id="1.20.1640.10">
    <property type="entry name" value="Multidrug efflux transporter AcrB transmembrane domain"/>
    <property type="match status" value="2"/>
</dbReference>
<evidence type="ECO:0000256" key="1">
    <source>
        <dbReference type="SAM" id="Phobius"/>
    </source>
</evidence>
<feature type="transmembrane region" description="Helical" evidence="1">
    <location>
        <begin position="548"/>
        <end position="570"/>
    </location>
</feature>
<protein>
    <submittedName>
        <fullName evidence="2">Multidrug transporter AcrB</fullName>
    </submittedName>
</protein>
<dbReference type="SUPFAM" id="SSF82693">
    <property type="entry name" value="Multidrug efflux transporter AcrB pore domain, PN1, PN2, PC1 and PC2 subdomains"/>
    <property type="match status" value="3"/>
</dbReference>
<dbReference type="PANTHER" id="PTHR32063:SF16">
    <property type="entry name" value="CATION EFFLUX SYSTEM (ACRB_ACRD_ACRF FAMILY)"/>
    <property type="match status" value="1"/>
</dbReference>
<feature type="transmembrane region" description="Helical" evidence="1">
    <location>
        <begin position="26"/>
        <end position="43"/>
    </location>
</feature>
<feature type="transmembrane region" description="Helical" evidence="1">
    <location>
        <begin position="459"/>
        <end position="481"/>
    </location>
</feature>
<dbReference type="GO" id="GO:0042910">
    <property type="term" value="F:xenobiotic transmembrane transporter activity"/>
    <property type="evidence" value="ECO:0007669"/>
    <property type="project" value="TreeGrafter"/>
</dbReference>
<accession>A0A4Y8PGR3</accession>
<comment type="caution">
    <text evidence="2">The sequence shown here is derived from an EMBL/GenBank/DDBJ whole genome shotgun (WGS) entry which is preliminary data.</text>
</comment>
<dbReference type="Proteomes" id="UP000297713">
    <property type="component" value="Unassembled WGS sequence"/>
</dbReference>
<dbReference type="PRINTS" id="PR00702">
    <property type="entry name" value="ACRIFLAVINRP"/>
</dbReference>
<feature type="transmembrane region" description="Helical" evidence="1">
    <location>
        <begin position="912"/>
        <end position="934"/>
    </location>
</feature>
<keyword evidence="1" id="KW-0472">Membrane</keyword>
<feature type="transmembrane region" description="Helical" evidence="1">
    <location>
        <begin position="384"/>
        <end position="404"/>
    </location>
</feature>
<dbReference type="Gene3D" id="3.30.70.1430">
    <property type="entry name" value="Multidrug efflux transporter AcrB pore domain"/>
    <property type="match status" value="2"/>
</dbReference>
<feature type="transmembrane region" description="Helical" evidence="1">
    <location>
        <begin position="359"/>
        <end position="378"/>
    </location>
</feature>
<reference evidence="2 3" key="1">
    <citation type="submission" date="2016-05" db="EMBL/GenBank/DDBJ databases">
        <title>Diversity and Homogeneity among Thermoacidophilic Verrucomicrobia Methanotrophs Linked with Geographical Origin.</title>
        <authorList>
            <person name="Erikstad H.-A."/>
            <person name="Smestad N.B."/>
            <person name="Ceballos R.M."/>
            <person name="Birkeland N.-K."/>
        </authorList>
    </citation>
    <scope>NUCLEOTIDE SEQUENCE [LARGE SCALE GENOMIC DNA]</scope>
    <source>
        <strain evidence="2 3">Phi</strain>
    </source>
</reference>
<proteinExistence type="predicted"/>
<sequence length="1083" mass="120076">MDETETKIHGGQWAGKFIGFFAQSKITPLLVLASILLGSFALYQLPREEEPQIIVPIFDVFVSMPGASPQEIEKRIVTNGERVFWQISGVEYVYSTAAPNGALFIVRFKVGEDMEKSLIKLYTKVYSNLDFLPPGATTPLIKTRSIDDVPILALTFYSLERSPIELRKIVATLRDSINHLQDVSETTLIGGRKRQFQIFFDPSKIAKRLLSPQEIYKLILQTNVRMPAGHIESEPKLIDVEPNSFIQKKEDLENLVVGVSQGQVVYLKDVAQIVDGPDQEEKEVSLIPGPSWDEKEKLSGKISAVTLSLAKRKGSNATFLANKILGTIKELEGKIVPSDVHYVITRNYGETAADKSNELLKHMGIAIVGVSLLIWFALGLRAALVVIIAIPTTLALTLLTFYIFGFTINRVTLFALIFTIGILVDDPIVGIENIVRHIHLAVNRGKSLLTITIGAMEEIVSPLVLATMAVIAAILPMAFVGGLMGPYMRPIPIGASAAMIFSMLVSLSVTPWAADLLLKGIKETKDKGEDLLTRIYRTIMAPLIYNSFIRLLFLLLLTILLLGSVALIPLKVVRAKMLPFDNKNEFQVILNMPEGTPVEKTQAVLDKMAKVALNIKEVKNIEIQAGTHSPYNFNGLVRHYFLRENPYQGDLQVNLVDKHKRKRQSHDIAESIRKEINTIAQAEGAHAQVAEVPPGPPVLSTLVLEVYGPETKERRELALKLEQLLKETPGITDIATYEEADFPLERLDIDIVKSSLNGLSSELISQSITTALHGQSPGLAHLKDEPEPVDIVVRLPKEDRSQDSSFLSISLLSRFMRLIPIDNLVSKVMGYQHHSLYHKNLMPVSYVLADVTNEVGSPVYAIIDFQKKLSQITAPDGKPLEILFTHQPFNPLSWAVKWDGEWQVTYEVFRDLGTAFGIVLILIFILVVGWFQSFRTPWAVMLPIPLSLVGILPAHWLTGMFFTATSMIGMIAGAGIVVRNAIILVDFIELRLAHGDRLEEAVIEAGAVRFRPMLLTASSVIVGSSVILFDPIFQGMALSLMAGEVASTLLSRTAVPVFYYLLMKKKKKEEKKSPFSPPIEAQT</sequence>
<dbReference type="Gene3D" id="3.30.2090.10">
    <property type="entry name" value="Multidrug efflux transporter AcrB TolC docking domain, DN and DC subdomains"/>
    <property type="match status" value="2"/>
</dbReference>
<dbReference type="PANTHER" id="PTHR32063">
    <property type="match status" value="1"/>
</dbReference>
<dbReference type="SUPFAM" id="SSF82714">
    <property type="entry name" value="Multidrug efflux transporter AcrB TolC docking domain, DN and DC subdomains"/>
    <property type="match status" value="1"/>
</dbReference>
<dbReference type="RefSeq" id="WP_134439304.1">
    <property type="nucleotide sequence ID" value="NZ_LXQC01000079.1"/>
</dbReference>
<gene>
    <name evidence="2" type="ORF">A7Q10_04895</name>
</gene>
<feature type="transmembrane region" description="Helical" evidence="1">
    <location>
        <begin position="954"/>
        <end position="978"/>
    </location>
</feature>
<feature type="transmembrane region" description="Helical" evidence="1">
    <location>
        <begin position="1045"/>
        <end position="1062"/>
    </location>
</feature>
<dbReference type="EMBL" id="LXQC01000079">
    <property type="protein sequence ID" value="TFE71312.1"/>
    <property type="molecule type" value="Genomic_DNA"/>
</dbReference>
<dbReference type="AlphaFoldDB" id="A0A4Y8PGR3"/>
<dbReference type="GO" id="GO:0005886">
    <property type="term" value="C:plasma membrane"/>
    <property type="evidence" value="ECO:0007669"/>
    <property type="project" value="TreeGrafter"/>
</dbReference>
<dbReference type="Gene3D" id="3.30.70.1320">
    <property type="entry name" value="Multidrug efflux transporter AcrB pore domain like"/>
    <property type="match status" value="1"/>
</dbReference>
<feature type="transmembrane region" description="Helical" evidence="1">
    <location>
        <begin position="493"/>
        <end position="514"/>
    </location>
</feature>
<dbReference type="InterPro" id="IPR001036">
    <property type="entry name" value="Acrflvin-R"/>
</dbReference>
<dbReference type="OrthoDB" id="9757876at2"/>
<organism evidence="2 3">
    <name type="scientific">Methylacidiphilum caldifontis</name>
    <dbReference type="NCBI Taxonomy" id="2795386"/>
    <lineage>
        <taxon>Bacteria</taxon>
        <taxon>Pseudomonadati</taxon>
        <taxon>Verrucomicrobiota</taxon>
        <taxon>Methylacidiphilae</taxon>
        <taxon>Methylacidiphilales</taxon>
        <taxon>Methylacidiphilaceae</taxon>
        <taxon>Methylacidiphilum (ex Ratnadevi et al. 2023)</taxon>
    </lineage>
</organism>
<name>A0A4Y8PGR3_9BACT</name>
<dbReference type="SUPFAM" id="SSF82866">
    <property type="entry name" value="Multidrug efflux transporter AcrB transmembrane domain"/>
    <property type="match status" value="2"/>
</dbReference>
<evidence type="ECO:0000313" key="2">
    <source>
        <dbReference type="EMBL" id="TFE71312.1"/>
    </source>
</evidence>
<keyword evidence="3" id="KW-1185">Reference proteome</keyword>
<dbReference type="InterPro" id="IPR027463">
    <property type="entry name" value="AcrB_DN_DC_subdom"/>
</dbReference>
<feature type="transmembrane region" description="Helical" evidence="1">
    <location>
        <begin position="1013"/>
        <end position="1033"/>
    </location>
</feature>
<feature type="transmembrane region" description="Helical" evidence="1">
    <location>
        <begin position="411"/>
        <end position="431"/>
    </location>
</feature>
<dbReference type="Pfam" id="PF00873">
    <property type="entry name" value="ACR_tran"/>
    <property type="match status" value="1"/>
</dbReference>
<dbReference type="Gene3D" id="3.30.70.1440">
    <property type="entry name" value="Multidrug efflux transporter AcrB pore domain"/>
    <property type="match status" value="1"/>
</dbReference>